<evidence type="ECO:0000256" key="3">
    <source>
        <dbReference type="ARBA" id="ARBA00022723"/>
    </source>
</evidence>
<keyword evidence="7" id="KW-0411">Iron-sulfur</keyword>
<feature type="domain" description="4Fe-4S ferredoxin-type" evidence="8">
    <location>
        <begin position="285"/>
        <end position="314"/>
    </location>
</feature>
<dbReference type="PANTHER" id="PTHR43687">
    <property type="entry name" value="ADENYLYLSULFATE REDUCTASE, BETA SUBUNIT"/>
    <property type="match status" value="1"/>
</dbReference>
<keyword evidence="1" id="KW-0813">Transport</keyword>
<dbReference type="AlphaFoldDB" id="A0A5D3WH62"/>
<accession>A0A5D3WH62</accession>
<keyword evidence="5" id="KW-0249">Electron transport</keyword>
<dbReference type="RefSeq" id="WP_148896962.1">
    <property type="nucleotide sequence ID" value="NZ_VNIB01000016.1"/>
</dbReference>
<dbReference type="Proteomes" id="UP000324159">
    <property type="component" value="Unassembled WGS sequence"/>
</dbReference>
<evidence type="ECO:0000256" key="7">
    <source>
        <dbReference type="ARBA" id="ARBA00023014"/>
    </source>
</evidence>
<feature type="domain" description="4Fe-4S ferredoxin-type" evidence="8">
    <location>
        <begin position="320"/>
        <end position="349"/>
    </location>
</feature>
<keyword evidence="10" id="KW-1185">Reference proteome</keyword>
<evidence type="ECO:0000256" key="2">
    <source>
        <dbReference type="ARBA" id="ARBA00022485"/>
    </source>
</evidence>
<keyword evidence="2" id="KW-0004">4Fe-4S</keyword>
<keyword evidence="4" id="KW-0677">Repeat</keyword>
<gene>
    <name evidence="9" type="ORF">EDC39_11626</name>
</gene>
<dbReference type="PANTHER" id="PTHR43687:SF6">
    <property type="entry name" value="L-ASPARTATE SEMIALDEHYDE SULFURTRANSFERASE IRON-SULFUR SUBUNIT"/>
    <property type="match status" value="1"/>
</dbReference>
<dbReference type="EMBL" id="VNIB01000016">
    <property type="protein sequence ID" value="TYO95819.1"/>
    <property type="molecule type" value="Genomic_DNA"/>
</dbReference>
<dbReference type="GO" id="GO:0051539">
    <property type="term" value="F:4 iron, 4 sulfur cluster binding"/>
    <property type="evidence" value="ECO:0007669"/>
    <property type="project" value="UniProtKB-KW"/>
</dbReference>
<organism evidence="9 10">
    <name type="scientific">Geothermobacter ehrlichii</name>
    <dbReference type="NCBI Taxonomy" id="213224"/>
    <lineage>
        <taxon>Bacteria</taxon>
        <taxon>Pseudomonadati</taxon>
        <taxon>Thermodesulfobacteriota</taxon>
        <taxon>Desulfuromonadia</taxon>
        <taxon>Desulfuromonadales</taxon>
        <taxon>Geothermobacteraceae</taxon>
        <taxon>Geothermobacter</taxon>
    </lineage>
</organism>
<reference evidence="9 10" key="1">
    <citation type="submission" date="2019-07" db="EMBL/GenBank/DDBJ databases">
        <title>Genomic Encyclopedia of Type Strains, Phase IV (KMG-IV): sequencing the most valuable type-strain genomes for metagenomic binning, comparative biology and taxonomic classification.</title>
        <authorList>
            <person name="Goeker M."/>
        </authorList>
    </citation>
    <scope>NUCLEOTIDE SEQUENCE [LARGE SCALE GENOMIC DNA]</scope>
    <source>
        <strain evidence="9 10">SS015</strain>
    </source>
</reference>
<keyword evidence="3" id="KW-0479">Metal-binding</keyword>
<protein>
    <submittedName>
        <fullName evidence="9">4Fe-4S dicluster protein</fullName>
    </submittedName>
</protein>
<keyword evidence="6" id="KW-0408">Iron</keyword>
<dbReference type="PROSITE" id="PS51379">
    <property type="entry name" value="4FE4S_FER_2"/>
    <property type="match status" value="2"/>
</dbReference>
<comment type="caution">
    <text evidence="9">The sequence shown here is derived from an EMBL/GenBank/DDBJ whole genome shotgun (WGS) entry which is preliminary data.</text>
</comment>
<dbReference type="GO" id="GO:0046872">
    <property type="term" value="F:metal ion binding"/>
    <property type="evidence" value="ECO:0007669"/>
    <property type="project" value="UniProtKB-KW"/>
</dbReference>
<evidence type="ECO:0000259" key="8">
    <source>
        <dbReference type="PROSITE" id="PS51379"/>
    </source>
</evidence>
<evidence type="ECO:0000256" key="6">
    <source>
        <dbReference type="ARBA" id="ARBA00023004"/>
    </source>
</evidence>
<evidence type="ECO:0000256" key="5">
    <source>
        <dbReference type="ARBA" id="ARBA00022982"/>
    </source>
</evidence>
<sequence length="391" mass="42810">MGHHTTSKDSIVPLIDRLNKYPIGLVDNEKLRRILAILFSEEEAFVASRFPLHEATLEELVQRTGCPADHLEQVLDRMADKGLVLDMPHQGTTYYLLLPGLIGFFEFSFMKQRADLPLAELAKLMSDYLYADPQNGQAREFFGSRTPLTRSLAYEEVVPVSSAVTSYDGARQIIRQAGYGAVGMCYCRHKKEHLGQSCAKGAPVKGICISLGNAARFMVRRGFAEEKSVDELLAVIDRARAHNLTHITDNIRHKPSFICNCCRCCCELLAGVQAGYTEGVGKTGLLVAVDTAKCVGCGLCVRVCNVAALELVDAGEARPRQLAIDTAACLGCGACVPACPHGALGMVPVAAPEIPEKKRDLMKRILKEKKRLTPYVIDGVKRKVKKILPGR</sequence>
<dbReference type="OrthoDB" id="5422255at2"/>
<evidence type="ECO:0000256" key="4">
    <source>
        <dbReference type="ARBA" id="ARBA00022737"/>
    </source>
</evidence>
<name>A0A5D3WH62_9BACT</name>
<dbReference type="InterPro" id="IPR017896">
    <property type="entry name" value="4Fe4S_Fe-S-bd"/>
</dbReference>
<dbReference type="InterPro" id="IPR050572">
    <property type="entry name" value="Fe-S_Ferredoxin"/>
</dbReference>
<dbReference type="SUPFAM" id="SSF54862">
    <property type="entry name" value="4Fe-4S ferredoxins"/>
    <property type="match status" value="1"/>
</dbReference>
<evidence type="ECO:0000313" key="9">
    <source>
        <dbReference type="EMBL" id="TYO95819.1"/>
    </source>
</evidence>
<dbReference type="InterPro" id="IPR017900">
    <property type="entry name" value="4Fe4S_Fe_S_CS"/>
</dbReference>
<evidence type="ECO:0000256" key="1">
    <source>
        <dbReference type="ARBA" id="ARBA00022448"/>
    </source>
</evidence>
<dbReference type="PROSITE" id="PS00198">
    <property type="entry name" value="4FE4S_FER_1"/>
    <property type="match status" value="1"/>
</dbReference>
<dbReference type="Pfam" id="PF12838">
    <property type="entry name" value="Fer4_7"/>
    <property type="match status" value="1"/>
</dbReference>
<evidence type="ECO:0000313" key="10">
    <source>
        <dbReference type="Proteomes" id="UP000324159"/>
    </source>
</evidence>
<proteinExistence type="predicted"/>
<dbReference type="Gene3D" id="3.30.70.3270">
    <property type="match status" value="1"/>
</dbReference>